<gene>
    <name evidence="3" type="primary">Tp53i13</name>
    <name evidence="3" type="ORF">GTO96_0019695</name>
</gene>
<dbReference type="EMBL" id="JAATIS010005477">
    <property type="protein sequence ID" value="KAG2459007.1"/>
    <property type="molecule type" value="Genomic_DNA"/>
</dbReference>
<feature type="compositionally biased region" description="Polar residues" evidence="1">
    <location>
        <begin position="493"/>
        <end position="502"/>
    </location>
</feature>
<feature type="compositionally biased region" description="Low complexity" evidence="1">
    <location>
        <begin position="285"/>
        <end position="298"/>
    </location>
</feature>
<name>A0A8X7WZD3_POLSE</name>
<comment type="caution">
    <text evidence="3">The sequence shown here is derived from an EMBL/GenBank/DDBJ whole genome shotgun (WGS) entry which is preliminary data.</text>
</comment>
<protein>
    <submittedName>
        <fullName evidence="3">P5I13 protein</fullName>
    </submittedName>
</protein>
<feature type="region of interest" description="Disordered" evidence="1">
    <location>
        <begin position="282"/>
        <end position="343"/>
    </location>
</feature>
<evidence type="ECO:0000313" key="4">
    <source>
        <dbReference type="Proteomes" id="UP000886611"/>
    </source>
</evidence>
<evidence type="ECO:0000256" key="1">
    <source>
        <dbReference type="SAM" id="MobiDB-lite"/>
    </source>
</evidence>
<feature type="non-terminal residue" evidence="3">
    <location>
        <position position="502"/>
    </location>
</feature>
<dbReference type="Proteomes" id="UP000886611">
    <property type="component" value="Unassembled WGS sequence"/>
</dbReference>
<sequence length="502" mass="56458">MNERDRRLDDVEIVTQEVQQISKEKVRTAMKRMKNGKAVGPDDIPVEEWKCLGGMAVEFLTSLFNSFLESERMPVLDGGIAFLYHPCVHPVLKAGLVALARSCYCNHIITPYPTLSHERPLALAAWGRTLEMSHIDHKEIGKWIPVRKDQKEELRSNKEKRYKYLLIRKSEMLLDKDGSAPCPFGNLTVRQTEVGLQFAVFSQMPDQFISLTLKQKPNSLRWTKQDLGLSGGRRYLKKRNVTNRNETYTNVKSGSGILNRHNQGKLESPAMQVKGLHQTVYPKPGRAASKAGSPSSGAIQVDSAKESHQIGQQLPLQDGGGNHRSENETGLRGEQEKNSGCPHMAAPPFECDCAEKMRLQKSDGAMDEQRSVHLPTPRTEEAAWAAAALGFLLVILTLAILHTRLYRGCQRGPSLYWPAQQHEFHEYDSVAGMAVIFVEAESGVCVRVWRRTKGRVGQCFYSCVAEIVKRRMQLGGRRKRKPLKARKEEHSMLINSSSDDSD</sequence>
<dbReference type="PANTHER" id="PTHR34179">
    <property type="entry name" value="TUMOR PROTEIN P53-INDUCIBLE PROTEIN 13"/>
    <property type="match status" value="1"/>
</dbReference>
<organism evidence="3 4">
    <name type="scientific">Polypterus senegalus</name>
    <name type="common">Senegal bichir</name>
    <dbReference type="NCBI Taxonomy" id="55291"/>
    <lineage>
        <taxon>Eukaryota</taxon>
        <taxon>Metazoa</taxon>
        <taxon>Chordata</taxon>
        <taxon>Craniata</taxon>
        <taxon>Vertebrata</taxon>
        <taxon>Euteleostomi</taxon>
        <taxon>Actinopterygii</taxon>
        <taxon>Polypteriformes</taxon>
        <taxon>Polypteridae</taxon>
        <taxon>Polypterus</taxon>
    </lineage>
</organism>
<feature type="compositionally biased region" description="Basic and acidic residues" evidence="1">
    <location>
        <begin position="321"/>
        <end position="337"/>
    </location>
</feature>
<dbReference type="InterPro" id="IPR021454">
    <property type="entry name" value="DUF3105"/>
</dbReference>
<feature type="region of interest" description="Disordered" evidence="1">
    <location>
        <begin position="478"/>
        <end position="502"/>
    </location>
</feature>
<keyword evidence="2" id="KW-0812">Transmembrane</keyword>
<accession>A0A8X7WZD3</accession>
<proteinExistence type="predicted"/>
<evidence type="ECO:0000313" key="3">
    <source>
        <dbReference type="EMBL" id="KAG2459007.1"/>
    </source>
</evidence>
<keyword evidence="2" id="KW-0472">Membrane</keyword>
<keyword evidence="2" id="KW-1133">Transmembrane helix</keyword>
<reference evidence="3 4" key="1">
    <citation type="journal article" date="2021" name="Cell">
        <title>Tracing the genetic footprints of vertebrate landing in non-teleost ray-finned fishes.</title>
        <authorList>
            <person name="Bi X."/>
            <person name="Wang K."/>
            <person name="Yang L."/>
            <person name="Pan H."/>
            <person name="Jiang H."/>
            <person name="Wei Q."/>
            <person name="Fang M."/>
            <person name="Yu H."/>
            <person name="Zhu C."/>
            <person name="Cai Y."/>
            <person name="He Y."/>
            <person name="Gan X."/>
            <person name="Zeng H."/>
            <person name="Yu D."/>
            <person name="Zhu Y."/>
            <person name="Jiang H."/>
            <person name="Qiu Q."/>
            <person name="Yang H."/>
            <person name="Zhang Y.E."/>
            <person name="Wang W."/>
            <person name="Zhu M."/>
            <person name="He S."/>
            <person name="Zhang G."/>
        </authorList>
    </citation>
    <scope>NUCLEOTIDE SEQUENCE [LARGE SCALE GENOMIC DNA]</scope>
    <source>
        <strain evidence="3">Bchr_013</strain>
    </source>
</reference>
<evidence type="ECO:0000256" key="2">
    <source>
        <dbReference type="SAM" id="Phobius"/>
    </source>
</evidence>
<dbReference type="GO" id="GO:0005737">
    <property type="term" value="C:cytoplasm"/>
    <property type="evidence" value="ECO:0007669"/>
    <property type="project" value="TreeGrafter"/>
</dbReference>
<dbReference type="PANTHER" id="PTHR34179:SF1">
    <property type="entry name" value="TUMOR PROTEIN P53-INDUCIBLE PROTEIN 13"/>
    <property type="match status" value="1"/>
</dbReference>
<dbReference type="Pfam" id="PF11303">
    <property type="entry name" value="DUF3105"/>
    <property type="match status" value="1"/>
</dbReference>
<feature type="transmembrane region" description="Helical" evidence="2">
    <location>
        <begin position="382"/>
        <end position="401"/>
    </location>
</feature>
<keyword evidence="4" id="KW-1185">Reference proteome</keyword>
<dbReference type="AlphaFoldDB" id="A0A8X7WZD3"/>
<feature type="non-terminal residue" evidence="3">
    <location>
        <position position="1"/>
    </location>
</feature>